<organism evidence="1 3">
    <name type="scientific">Marinobacter salarius</name>
    <dbReference type="NCBI Taxonomy" id="1420917"/>
    <lineage>
        <taxon>Bacteria</taxon>
        <taxon>Pseudomonadati</taxon>
        <taxon>Pseudomonadota</taxon>
        <taxon>Gammaproteobacteria</taxon>
        <taxon>Pseudomonadales</taxon>
        <taxon>Marinobacteraceae</taxon>
        <taxon>Marinobacter</taxon>
    </lineage>
</organism>
<dbReference type="Proteomes" id="UP000193100">
    <property type="component" value="Chromosome"/>
</dbReference>
<dbReference type="EMBL" id="FOTV01000011">
    <property type="protein sequence ID" value="SFL82777.1"/>
    <property type="molecule type" value="Genomic_DNA"/>
</dbReference>
<dbReference type="AlphaFoldDB" id="A0A1W6K6R4"/>
<proteinExistence type="predicted"/>
<sequence length="188" mass="20819">MQKCRRHCASNRESVVIIRRFMVCRVCCLLASLLWGLWPTAVGAQSKAVWQLSVSDTSQTSLVQLGLPEGGRWCLIWNHSVQGFPVTDCFRMEADQLILDSSHTPDFAAGLGHTRGRGTLTSDDDHGYRIVDMQVPIPNNRLSLRVGALSVNHRIEVDSRVVSLSRLAADKLVEIRVRPAGDKGSTLQ</sequence>
<evidence type="ECO:0000313" key="1">
    <source>
        <dbReference type="EMBL" id="ARM83136.1"/>
    </source>
</evidence>
<accession>A0A1W6K6R4</accession>
<reference evidence="1 3" key="2">
    <citation type="submission" date="2017-04" db="EMBL/GenBank/DDBJ databases">
        <title>Genome Sequence of Marinobacter salarius strain SMR5 Isolated from a culture of the Diatom Skeletonema marinoi.</title>
        <authorList>
            <person name="Topel M."/>
            <person name="Pinder M.I.M."/>
            <person name="Johansson O.N."/>
            <person name="Kourtchenko O."/>
            <person name="Godhe A."/>
            <person name="Clarke A.K."/>
        </authorList>
    </citation>
    <scope>NUCLEOTIDE SEQUENCE [LARGE SCALE GENOMIC DNA]</scope>
    <source>
        <strain evidence="1 3">SMR5</strain>
    </source>
</reference>
<name>A0A1W6K6R4_9GAMM</name>
<evidence type="ECO:0000313" key="4">
    <source>
        <dbReference type="Proteomes" id="UP000199211"/>
    </source>
</evidence>
<evidence type="ECO:0008006" key="5">
    <source>
        <dbReference type="Google" id="ProtNLM"/>
    </source>
</evidence>
<dbReference type="Pfam" id="PF08905">
    <property type="entry name" value="DUF1850"/>
    <property type="match status" value="1"/>
</dbReference>
<dbReference type="EMBL" id="CP020931">
    <property type="protein sequence ID" value="ARM83136.1"/>
    <property type="molecule type" value="Genomic_DNA"/>
</dbReference>
<dbReference type="InterPro" id="IPR015001">
    <property type="entry name" value="DUF1850"/>
</dbReference>
<dbReference type="Proteomes" id="UP000199211">
    <property type="component" value="Unassembled WGS sequence"/>
</dbReference>
<protein>
    <recommendedName>
        <fullName evidence="5">DUF1850 domain-containing protein</fullName>
    </recommendedName>
</protein>
<evidence type="ECO:0000313" key="2">
    <source>
        <dbReference type="EMBL" id="SFL82777.1"/>
    </source>
</evidence>
<reference evidence="2 4" key="1">
    <citation type="submission" date="2016-10" db="EMBL/GenBank/DDBJ databases">
        <authorList>
            <person name="Varghese N."/>
            <person name="Submissions S."/>
        </authorList>
    </citation>
    <scope>NUCLEOTIDE SEQUENCE [LARGE SCALE GENOMIC DNA]</scope>
    <source>
        <strain evidence="2 4">DSM 26291</strain>
    </source>
</reference>
<accession>A0A1I4KWH4</accession>
<gene>
    <name evidence="1" type="ORF">MARSALSMR5_01042</name>
    <name evidence="2" type="ORF">SAMN04487868_111108</name>
</gene>
<evidence type="ECO:0000313" key="3">
    <source>
        <dbReference type="Proteomes" id="UP000193100"/>
    </source>
</evidence>
<dbReference type="STRING" id="1420917.AU15_18755"/>
<dbReference type="RefSeq" id="WP_127401815.1">
    <property type="nucleotide sequence ID" value="NZ_JAVJOX010000013.1"/>
</dbReference>
<keyword evidence="4" id="KW-1185">Reference proteome</keyword>